<organism evidence="1 2">
    <name type="scientific">Brassica cretica</name>
    <name type="common">Mustard</name>
    <dbReference type="NCBI Taxonomy" id="69181"/>
    <lineage>
        <taxon>Eukaryota</taxon>
        <taxon>Viridiplantae</taxon>
        <taxon>Streptophyta</taxon>
        <taxon>Embryophyta</taxon>
        <taxon>Tracheophyta</taxon>
        <taxon>Spermatophyta</taxon>
        <taxon>Magnoliopsida</taxon>
        <taxon>eudicotyledons</taxon>
        <taxon>Gunneridae</taxon>
        <taxon>Pentapetalae</taxon>
        <taxon>rosids</taxon>
        <taxon>malvids</taxon>
        <taxon>Brassicales</taxon>
        <taxon>Brassicaceae</taxon>
        <taxon>Brassiceae</taxon>
        <taxon>Brassica</taxon>
    </lineage>
</organism>
<evidence type="ECO:0000313" key="2">
    <source>
        <dbReference type="Proteomes" id="UP000266723"/>
    </source>
</evidence>
<comment type="caution">
    <text evidence="1">The sequence shown here is derived from an EMBL/GenBank/DDBJ whole genome shotgun (WGS) entry which is preliminary data.</text>
</comment>
<name>A0ABQ7DJ79_BRACR</name>
<evidence type="ECO:0000313" key="1">
    <source>
        <dbReference type="EMBL" id="KAF3577094.1"/>
    </source>
</evidence>
<dbReference type="EMBL" id="QGKV02000649">
    <property type="protein sequence ID" value="KAF3577094.1"/>
    <property type="molecule type" value="Genomic_DNA"/>
</dbReference>
<accession>A0ABQ7DJ79</accession>
<sequence>MRSYAPAAAFSNPDPVPPPKRFLCLSPFPAVEAAVSLDMLSFRLPERLGHNIITLNLSANPSPICLNNVRTGTNISKRIVQNLIFVFSKETCKCIRVYIPKQCMEREKKMYGKREEGFWEPVKGSRGIMASGQ</sequence>
<gene>
    <name evidence="1" type="ORF">DY000_02029382</name>
</gene>
<protein>
    <submittedName>
        <fullName evidence="1">Uncharacterized protein</fullName>
    </submittedName>
</protein>
<dbReference type="Proteomes" id="UP000266723">
    <property type="component" value="Unassembled WGS sequence"/>
</dbReference>
<keyword evidence="2" id="KW-1185">Reference proteome</keyword>
<proteinExistence type="predicted"/>
<reference evidence="1 2" key="1">
    <citation type="journal article" date="2020" name="BMC Genomics">
        <title>Intraspecific diversification of the crop wild relative Brassica cretica Lam. using demographic model selection.</title>
        <authorList>
            <person name="Kioukis A."/>
            <person name="Michalopoulou V.A."/>
            <person name="Briers L."/>
            <person name="Pirintsos S."/>
            <person name="Studholme D.J."/>
            <person name="Pavlidis P."/>
            <person name="Sarris P.F."/>
        </authorList>
    </citation>
    <scope>NUCLEOTIDE SEQUENCE [LARGE SCALE GENOMIC DNA]</scope>
    <source>
        <strain evidence="2">cv. PFS-1207/04</strain>
    </source>
</reference>